<comment type="caution">
    <text evidence="2">The sequence shown here is derived from an EMBL/GenBank/DDBJ whole genome shotgun (WGS) entry which is preliminary data.</text>
</comment>
<dbReference type="AlphaFoldDB" id="A0A9N9DMW8"/>
<dbReference type="Proteomes" id="UP000789405">
    <property type="component" value="Unassembled WGS sequence"/>
</dbReference>
<feature type="non-terminal residue" evidence="2">
    <location>
        <position position="1"/>
    </location>
</feature>
<evidence type="ECO:0000259" key="1">
    <source>
        <dbReference type="Pfam" id="PF05699"/>
    </source>
</evidence>
<accession>A0A9N9DMW8</accession>
<organism evidence="2 3">
    <name type="scientific">Dentiscutata erythropus</name>
    <dbReference type="NCBI Taxonomy" id="1348616"/>
    <lineage>
        <taxon>Eukaryota</taxon>
        <taxon>Fungi</taxon>
        <taxon>Fungi incertae sedis</taxon>
        <taxon>Mucoromycota</taxon>
        <taxon>Glomeromycotina</taxon>
        <taxon>Glomeromycetes</taxon>
        <taxon>Diversisporales</taxon>
        <taxon>Gigasporaceae</taxon>
        <taxon>Dentiscutata</taxon>
    </lineage>
</organism>
<dbReference type="InterPro" id="IPR008906">
    <property type="entry name" value="HATC_C_dom"/>
</dbReference>
<protein>
    <submittedName>
        <fullName evidence="2">21515_t:CDS:1</fullName>
    </submittedName>
</protein>
<gene>
    <name evidence="2" type="ORF">DERYTH_LOCUS9829</name>
</gene>
<dbReference type="Pfam" id="PF05699">
    <property type="entry name" value="Dimer_Tnp_hAT"/>
    <property type="match status" value="1"/>
</dbReference>
<evidence type="ECO:0000313" key="3">
    <source>
        <dbReference type="Proteomes" id="UP000789405"/>
    </source>
</evidence>
<keyword evidence="3" id="KW-1185">Reference proteome</keyword>
<reference evidence="2" key="1">
    <citation type="submission" date="2021-06" db="EMBL/GenBank/DDBJ databases">
        <authorList>
            <person name="Kallberg Y."/>
            <person name="Tangrot J."/>
            <person name="Rosling A."/>
        </authorList>
    </citation>
    <scope>NUCLEOTIDE SEQUENCE</scope>
    <source>
        <strain evidence="2">MA453B</strain>
    </source>
</reference>
<proteinExistence type="predicted"/>
<sequence>NSTSNEPTQYWKTIAPPEEVSTCNWWKANQTAYPNLVNMA</sequence>
<feature type="domain" description="HAT C-terminal dimerisation" evidence="1">
    <location>
        <begin position="6"/>
        <end position="40"/>
    </location>
</feature>
<dbReference type="EMBL" id="CAJVPY010005496">
    <property type="protein sequence ID" value="CAG8644307.1"/>
    <property type="molecule type" value="Genomic_DNA"/>
</dbReference>
<dbReference type="GO" id="GO:0046983">
    <property type="term" value="F:protein dimerization activity"/>
    <property type="evidence" value="ECO:0007669"/>
    <property type="project" value="InterPro"/>
</dbReference>
<name>A0A9N9DMW8_9GLOM</name>
<evidence type="ECO:0000313" key="2">
    <source>
        <dbReference type="EMBL" id="CAG8644307.1"/>
    </source>
</evidence>